<proteinExistence type="predicted"/>
<feature type="domain" description="HTH tetR-type" evidence="5">
    <location>
        <begin position="28"/>
        <end position="88"/>
    </location>
</feature>
<dbReference type="PANTHER" id="PTHR30055:SF151">
    <property type="entry name" value="TRANSCRIPTIONAL REGULATORY PROTEIN"/>
    <property type="match status" value="1"/>
</dbReference>
<dbReference type="RefSeq" id="WP_344018078.1">
    <property type="nucleotide sequence ID" value="NZ_BAAAJK010000003.1"/>
</dbReference>
<dbReference type="Pfam" id="PF02909">
    <property type="entry name" value="TetR_C_1"/>
    <property type="match status" value="1"/>
</dbReference>
<feature type="DNA-binding region" description="H-T-H motif" evidence="4">
    <location>
        <begin position="51"/>
        <end position="70"/>
    </location>
</feature>
<evidence type="ECO:0000256" key="4">
    <source>
        <dbReference type="PROSITE-ProRule" id="PRU00335"/>
    </source>
</evidence>
<dbReference type="SUPFAM" id="SSF46689">
    <property type="entry name" value="Homeodomain-like"/>
    <property type="match status" value="1"/>
</dbReference>
<dbReference type="EMBL" id="BAAAJK010000003">
    <property type="protein sequence ID" value="GAA1381010.1"/>
    <property type="molecule type" value="Genomic_DNA"/>
</dbReference>
<keyword evidence="1" id="KW-0805">Transcription regulation</keyword>
<dbReference type="Pfam" id="PF00440">
    <property type="entry name" value="TetR_N"/>
    <property type="match status" value="1"/>
</dbReference>
<gene>
    <name evidence="6" type="ORF">GCM10009613_06240</name>
</gene>
<dbReference type="Gene3D" id="1.10.10.60">
    <property type="entry name" value="Homeodomain-like"/>
    <property type="match status" value="1"/>
</dbReference>
<accession>A0ABP4I8S2</accession>
<evidence type="ECO:0000259" key="5">
    <source>
        <dbReference type="PROSITE" id="PS50977"/>
    </source>
</evidence>
<dbReference type="InterPro" id="IPR004111">
    <property type="entry name" value="Repressor_TetR_C"/>
</dbReference>
<dbReference type="InterPro" id="IPR001647">
    <property type="entry name" value="HTH_TetR"/>
</dbReference>
<dbReference type="Proteomes" id="UP001501414">
    <property type="component" value="Unassembled WGS sequence"/>
</dbReference>
<evidence type="ECO:0000256" key="2">
    <source>
        <dbReference type="ARBA" id="ARBA00023125"/>
    </source>
</evidence>
<keyword evidence="7" id="KW-1185">Reference proteome</keyword>
<dbReference type="InterPro" id="IPR050109">
    <property type="entry name" value="HTH-type_TetR-like_transc_reg"/>
</dbReference>
<dbReference type="Gene3D" id="1.10.357.10">
    <property type="entry name" value="Tetracycline Repressor, domain 2"/>
    <property type="match status" value="1"/>
</dbReference>
<dbReference type="PANTHER" id="PTHR30055">
    <property type="entry name" value="HTH-TYPE TRANSCRIPTIONAL REGULATOR RUTR"/>
    <property type="match status" value="1"/>
</dbReference>
<keyword evidence="3" id="KW-0804">Transcription</keyword>
<evidence type="ECO:0000313" key="7">
    <source>
        <dbReference type="Proteomes" id="UP001501414"/>
    </source>
</evidence>
<comment type="caution">
    <text evidence="6">The sequence shown here is derived from an EMBL/GenBank/DDBJ whole genome shotgun (WGS) entry which is preliminary data.</text>
</comment>
<dbReference type="PROSITE" id="PS50977">
    <property type="entry name" value="HTH_TETR_2"/>
    <property type="match status" value="1"/>
</dbReference>
<keyword evidence="2 4" id="KW-0238">DNA-binding</keyword>
<evidence type="ECO:0000256" key="1">
    <source>
        <dbReference type="ARBA" id="ARBA00023015"/>
    </source>
</evidence>
<evidence type="ECO:0000256" key="3">
    <source>
        <dbReference type="ARBA" id="ARBA00023163"/>
    </source>
</evidence>
<name>A0ABP4I8S2_9PSEU</name>
<dbReference type="InterPro" id="IPR009057">
    <property type="entry name" value="Homeodomain-like_sf"/>
</dbReference>
<reference evidence="7" key="1">
    <citation type="journal article" date="2019" name="Int. J. Syst. Evol. Microbiol.">
        <title>The Global Catalogue of Microorganisms (GCM) 10K type strain sequencing project: providing services to taxonomists for standard genome sequencing and annotation.</title>
        <authorList>
            <consortium name="The Broad Institute Genomics Platform"/>
            <consortium name="The Broad Institute Genome Sequencing Center for Infectious Disease"/>
            <person name="Wu L."/>
            <person name="Ma J."/>
        </authorList>
    </citation>
    <scope>NUCLEOTIDE SEQUENCE [LARGE SCALE GENOMIC DNA]</scope>
    <source>
        <strain evidence="7">JCM 11896</strain>
    </source>
</reference>
<sequence length="246" mass="26849">MGTDGDERVVLDLLWNGLGRPQRGPRHQLTVEQLVDAAMQAADEEGVQALSMRRVAARLGVGAATLYTYVPHKAALLALMADTMIGRIPLPHTRPGSWRERTEAWAAEEMAGFREHPWLVEIDDSRFVGPHAFAWTDSAIRVFDGTGLDGDAALTVVQAVSGHVRGHVPLVIAEDRARAWTDPDGRSWGSAQEAFLATHRPEPGRFPGIETLREPPTAVGTFEAGLGWLLDGVELRIARLSETRLA</sequence>
<dbReference type="PRINTS" id="PR00455">
    <property type="entry name" value="HTHTETR"/>
</dbReference>
<dbReference type="SUPFAM" id="SSF48498">
    <property type="entry name" value="Tetracyclin repressor-like, C-terminal domain"/>
    <property type="match status" value="1"/>
</dbReference>
<organism evidence="6 7">
    <name type="scientific">Pseudonocardia kongjuensis</name>
    <dbReference type="NCBI Taxonomy" id="102227"/>
    <lineage>
        <taxon>Bacteria</taxon>
        <taxon>Bacillati</taxon>
        <taxon>Actinomycetota</taxon>
        <taxon>Actinomycetes</taxon>
        <taxon>Pseudonocardiales</taxon>
        <taxon>Pseudonocardiaceae</taxon>
        <taxon>Pseudonocardia</taxon>
    </lineage>
</organism>
<protein>
    <submittedName>
        <fullName evidence="6">TetR/AcrR family transcriptional regulator</fullName>
    </submittedName>
</protein>
<evidence type="ECO:0000313" key="6">
    <source>
        <dbReference type="EMBL" id="GAA1381010.1"/>
    </source>
</evidence>
<dbReference type="InterPro" id="IPR036271">
    <property type="entry name" value="Tet_transcr_reg_TetR-rel_C_sf"/>
</dbReference>